<evidence type="ECO:0000313" key="1">
    <source>
        <dbReference type="EMBL" id="MPN39151.1"/>
    </source>
</evidence>
<gene>
    <name evidence="1" type="ORF">SDC9_186679</name>
</gene>
<sequence length="109" mass="11900">MEPFHLHVENRIRVQQNALLLSCIGGKVLFVPPLDARKAAQHLPVIGVSVQPSKGLGLHEIRLAPREIAHQSVKSGVNFRQPAPVVHAVGDVGELLRFHGAGVLKHVFF</sequence>
<accession>A0A645HJF4</accession>
<proteinExistence type="predicted"/>
<name>A0A645HJF4_9ZZZZ</name>
<dbReference type="EMBL" id="VSSQ01094791">
    <property type="protein sequence ID" value="MPN39151.1"/>
    <property type="molecule type" value="Genomic_DNA"/>
</dbReference>
<organism evidence="1">
    <name type="scientific">bioreactor metagenome</name>
    <dbReference type="NCBI Taxonomy" id="1076179"/>
    <lineage>
        <taxon>unclassified sequences</taxon>
        <taxon>metagenomes</taxon>
        <taxon>ecological metagenomes</taxon>
    </lineage>
</organism>
<comment type="caution">
    <text evidence="1">The sequence shown here is derived from an EMBL/GenBank/DDBJ whole genome shotgun (WGS) entry which is preliminary data.</text>
</comment>
<protein>
    <submittedName>
        <fullName evidence="1">Uncharacterized protein</fullName>
    </submittedName>
</protein>
<reference evidence="1" key="1">
    <citation type="submission" date="2019-08" db="EMBL/GenBank/DDBJ databases">
        <authorList>
            <person name="Kucharzyk K."/>
            <person name="Murdoch R.W."/>
            <person name="Higgins S."/>
            <person name="Loffler F."/>
        </authorList>
    </citation>
    <scope>NUCLEOTIDE SEQUENCE</scope>
</reference>
<dbReference type="AlphaFoldDB" id="A0A645HJF4"/>